<reference evidence="1" key="1">
    <citation type="submission" date="2021-02" db="EMBL/GenBank/DDBJ databases">
        <authorList>
            <person name="Nowell W R."/>
        </authorList>
    </citation>
    <scope>NUCLEOTIDE SEQUENCE</scope>
</reference>
<evidence type="ECO:0000313" key="4">
    <source>
        <dbReference type="Proteomes" id="UP000663877"/>
    </source>
</evidence>
<dbReference type="PANTHER" id="PTHR24114">
    <property type="entry name" value="LEUCINE RICH REPEAT FAMILY PROTEIN"/>
    <property type="match status" value="1"/>
</dbReference>
<gene>
    <name evidence="1" type="ORF">BJG266_LOCUS39428</name>
    <name evidence="2" type="ORF">QVE165_LOCUS56326</name>
</gene>
<dbReference type="PROSITE" id="PS51450">
    <property type="entry name" value="LRR"/>
    <property type="match status" value="1"/>
</dbReference>
<proteinExistence type="predicted"/>
<dbReference type="PANTHER" id="PTHR24114:SF2">
    <property type="entry name" value="F-BOX DOMAIN-CONTAINING PROTEIN-RELATED"/>
    <property type="match status" value="1"/>
</dbReference>
<protein>
    <submittedName>
        <fullName evidence="1">Uncharacterized protein</fullName>
    </submittedName>
</protein>
<dbReference type="Pfam" id="PF13516">
    <property type="entry name" value="LRR_6"/>
    <property type="match status" value="1"/>
</dbReference>
<dbReference type="Gene3D" id="3.80.10.10">
    <property type="entry name" value="Ribonuclease Inhibitor"/>
    <property type="match status" value="1"/>
</dbReference>
<name>A0A815N548_9BILA</name>
<dbReference type="InterPro" id="IPR001611">
    <property type="entry name" value="Leu-rich_rpt"/>
</dbReference>
<dbReference type="OrthoDB" id="120976at2759"/>
<evidence type="ECO:0000313" key="2">
    <source>
        <dbReference type="EMBL" id="CAF1624889.1"/>
    </source>
</evidence>
<dbReference type="EMBL" id="CAJNOI010001692">
    <property type="protein sequence ID" value="CAF1432606.1"/>
    <property type="molecule type" value="Genomic_DNA"/>
</dbReference>
<dbReference type="InterPro" id="IPR052394">
    <property type="entry name" value="LRR-containing"/>
</dbReference>
<organism evidence="1 4">
    <name type="scientific">Adineta steineri</name>
    <dbReference type="NCBI Taxonomy" id="433720"/>
    <lineage>
        <taxon>Eukaryota</taxon>
        <taxon>Metazoa</taxon>
        <taxon>Spiralia</taxon>
        <taxon>Gnathifera</taxon>
        <taxon>Rotifera</taxon>
        <taxon>Eurotatoria</taxon>
        <taxon>Bdelloidea</taxon>
        <taxon>Adinetida</taxon>
        <taxon>Adinetidae</taxon>
        <taxon>Adineta</taxon>
    </lineage>
</organism>
<dbReference type="SUPFAM" id="SSF52047">
    <property type="entry name" value="RNI-like"/>
    <property type="match status" value="1"/>
</dbReference>
<accession>A0A815N548</accession>
<dbReference type="SMART" id="SM00368">
    <property type="entry name" value="LRR_RI"/>
    <property type="match status" value="1"/>
</dbReference>
<comment type="caution">
    <text evidence="1">The sequence shown here is derived from an EMBL/GenBank/DDBJ whole genome shotgun (WGS) entry which is preliminary data.</text>
</comment>
<dbReference type="EMBL" id="CAJNOM010002024">
    <property type="protein sequence ID" value="CAF1624889.1"/>
    <property type="molecule type" value="Genomic_DNA"/>
</dbReference>
<keyword evidence="3" id="KW-1185">Reference proteome</keyword>
<evidence type="ECO:0000313" key="1">
    <source>
        <dbReference type="EMBL" id="CAF1432606.1"/>
    </source>
</evidence>
<evidence type="ECO:0000313" key="3">
    <source>
        <dbReference type="Proteomes" id="UP000663832"/>
    </source>
</evidence>
<sequence length="81" mass="9037">MGNGIGDIGAQHFADGLRRNITLTTLDLSCNQIGDIGAQHLADGLRHNTTLTTLEIWWYMVEAKAKDIIGEFLERNRNRGQ</sequence>
<dbReference type="InterPro" id="IPR032675">
    <property type="entry name" value="LRR_dom_sf"/>
</dbReference>
<dbReference type="AlphaFoldDB" id="A0A815N548"/>
<dbReference type="Proteomes" id="UP000663832">
    <property type="component" value="Unassembled WGS sequence"/>
</dbReference>
<dbReference type="Proteomes" id="UP000663877">
    <property type="component" value="Unassembled WGS sequence"/>
</dbReference>